<dbReference type="HOGENOM" id="CLU_027634_7_1_6"/>
<dbReference type="RefSeq" id="WP_010863193.1">
    <property type="nucleotide sequence ID" value="NZ_KB944508.1"/>
</dbReference>
<dbReference type="SUPFAM" id="SSF53613">
    <property type="entry name" value="Ribokinase-like"/>
    <property type="match status" value="1"/>
</dbReference>
<keyword evidence="1" id="KW-0808">Transferase</keyword>
<organism evidence="4 5">
    <name type="scientific">Plesiomonas shigelloides 302-73</name>
    <dbReference type="NCBI Taxonomy" id="1315976"/>
    <lineage>
        <taxon>Bacteria</taxon>
        <taxon>Pseudomonadati</taxon>
        <taxon>Pseudomonadota</taxon>
        <taxon>Gammaproteobacteria</taxon>
        <taxon>Enterobacterales</taxon>
        <taxon>Enterobacteriaceae</taxon>
        <taxon>Plesiomonas</taxon>
    </lineage>
</organism>
<evidence type="ECO:0000256" key="2">
    <source>
        <dbReference type="ARBA" id="ARBA00022777"/>
    </source>
</evidence>
<dbReference type="PANTHER" id="PTHR10584:SF166">
    <property type="entry name" value="RIBOKINASE"/>
    <property type="match status" value="1"/>
</dbReference>
<dbReference type="PATRIC" id="fig|1315976.3.peg.1547"/>
<dbReference type="GO" id="GO:0016301">
    <property type="term" value="F:kinase activity"/>
    <property type="evidence" value="ECO:0007669"/>
    <property type="project" value="UniProtKB-KW"/>
</dbReference>
<evidence type="ECO:0000259" key="3">
    <source>
        <dbReference type="Pfam" id="PF00294"/>
    </source>
</evidence>
<dbReference type="Proteomes" id="UP000014012">
    <property type="component" value="Unassembled WGS sequence"/>
</dbReference>
<dbReference type="InterPro" id="IPR011611">
    <property type="entry name" value="PfkB_dom"/>
</dbReference>
<dbReference type="GO" id="GO:0005829">
    <property type="term" value="C:cytosol"/>
    <property type="evidence" value="ECO:0007669"/>
    <property type="project" value="TreeGrafter"/>
</dbReference>
<comment type="caution">
    <text evidence="4">The sequence shown here is derived from an EMBL/GenBank/DDBJ whole genome shotgun (WGS) entry which is preliminary data.</text>
</comment>
<evidence type="ECO:0000256" key="1">
    <source>
        <dbReference type="ARBA" id="ARBA00022679"/>
    </source>
</evidence>
<keyword evidence="2 4" id="KW-0418">Kinase</keyword>
<gene>
    <name evidence="4" type="ORF">PLESHI_07850</name>
</gene>
<keyword evidence="5" id="KW-1185">Reference proteome</keyword>
<sequence length="315" mass="33351">MFNLTAQTPVMVIGAAFGDVMLSMQRLPRSGGDEVASETGRQIGGCAFNVARVLARLGMPLINGIPVGTGIWGEAVARAMQAESLPVHLRNREHDNGWCLALVEPSGERTFVTVEGCEQFWDTDALEALLPQEPAWVYASGYEIASNHGKPLLSWLTNLPTRVKLFIDLGPRISELCPQVLATLLGRGALLTLNREEAAQLLKQPATPQNIAAFCQAHHVPLIVRQDKDGALVGSPDGQCHQVMPVSITACDTIGAGDAHCGATLAGLMSGLPLVEAVQLGNLVAAIVVSRPGADGAPYLAELSDYALPAIQQIN</sequence>
<name>R8ARU5_PLESH</name>
<reference evidence="4 5" key="1">
    <citation type="journal article" date="2013" name="Genome Announc.">
        <title>Genome Sequence of Plesiomonas shigelloides Strain 302-73 (Serotype O1).</title>
        <authorList>
            <person name="Pique N."/>
            <person name="Aquilini E."/>
            <person name="Alioto T."/>
            <person name="Minana-Galbis D."/>
            <person name="Tomas J.M."/>
        </authorList>
    </citation>
    <scope>NUCLEOTIDE SEQUENCE [LARGE SCALE GENOMIC DNA]</scope>
    <source>
        <strain evidence="4 5">302-73</strain>
    </source>
</reference>
<dbReference type="AlphaFoldDB" id="R8ARU5"/>
<proteinExistence type="predicted"/>
<feature type="domain" description="Carbohydrate kinase PfkB" evidence="3">
    <location>
        <begin position="10"/>
        <end position="295"/>
    </location>
</feature>
<dbReference type="InterPro" id="IPR029056">
    <property type="entry name" value="Ribokinase-like"/>
</dbReference>
<accession>R8ARU5</accession>
<dbReference type="OrthoDB" id="8578462at2"/>
<dbReference type="EMBL" id="AQQO01000047">
    <property type="protein sequence ID" value="EON89044.1"/>
    <property type="molecule type" value="Genomic_DNA"/>
</dbReference>
<dbReference type="Pfam" id="PF00294">
    <property type="entry name" value="PfkB"/>
    <property type="match status" value="1"/>
</dbReference>
<evidence type="ECO:0000313" key="5">
    <source>
        <dbReference type="Proteomes" id="UP000014012"/>
    </source>
</evidence>
<dbReference type="PANTHER" id="PTHR10584">
    <property type="entry name" value="SUGAR KINASE"/>
    <property type="match status" value="1"/>
</dbReference>
<protein>
    <submittedName>
        <fullName evidence="4">Ribokinase</fullName>
    </submittedName>
</protein>
<dbReference type="Gene3D" id="3.40.1190.20">
    <property type="match status" value="1"/>
</dbReference>
<evidence type="ECO:0000313" key="4">
    <source>
        <dbReference type="EMBL" id="EON89044.1"/>
    </source>
</evidence>